<dbReference type="InterPro" id="IPR052345">
    <property type="entry name" value="Rad_response_metalloprotease"/>
</dbReference>
<dbReference type="EMBL" id="CP097095">
    <property type="protein sequence ID" value="UQF79149.1"/>
    <property type="molecule type" value="Genomic_DNA"/>
</dbReference>
<sequence length="378" mass="42124">MSTHVAVTQSVLAWALQRADRSYEEAVEKFPKLGDWLSGEAMPRLRELEKFASFTHVSLGALVMPEPPDEALPIADMRTRESMVIERPSGNLLDTIDRYQQFQDWYHDYAREQGAQKLPFLGSVSTQDNPHMVAHRVRELLLLDRVNATSPDQWRRDIVKALEDVGVLVMMSGIVGNNTHRPLSTDEFRGFSLYDDLAPLIFVNLAGESYGAQNFTLVHEFAHLLAGHSALSGGDHLLGGTGEEAWCNRVTALALLPDDALAVFDAAQSVQDYRVAARRFGVSAEVALHRLRSASRIDEGHYRTILDAVRADYGAEKMPSRKGGDFYNTLTARLGRPLATAIVSSTLEGRMGFTEGFRMIGSHKREVFDELARRLQVV</sequence>
<dbReference type="PANTHER" id="PTHR43236:SF2">
    <property type="entry name" value="BLL0069 PROTEIN"/>
    <property type="match status" value="1"/>
</dbReference>
<feature type="domain" description="IrrE N-terminal-like" evidence="1">
    <location>
        <begin position="193"/>
        <end position="291"/>
    </location>
</feature>
<organism evidence="2 3">
    <name type="scientific">Actinomyces graevenitzii</name>
    <dbReference type="NCBI Taxonomy" id="55565"/>
    <lineage>
        <taxon>Bacteria</taxon>
        <taxon>Bacillati</taxon>
        <taxon>Actinomycetota</taxon>
        <taxon>Actinomycetes</taxon>
        <taxon>Actinomycetales</taxon>
        <taxon>Actinomycetaceae</taxon>
        <taxon>Actinomyces</taxon>
    </lineage>
</organism>
<accession>A0A9E7AIB9</accession>
<dbReference type="KEGG" id="agh:M3I41_05945"/>
<dbReference type="InterPro" id="IPR010359">
    <property type="entry name" value="IrrE_HExxH"/>
</dbReference>
<proteinExistence type="predicted"/>
<dbReference type="Pfam" id="PF06114">
    <property type="entry name" value="Peptidase_M78"/>
    <property type="match status" value="1"/>
</dbReference>
<evidence type="ECO:0000313" key="3">
    <source>
        <dbReference type="Proteomes" id="UP000830236"/>
    </source>
</evidence>
<evidence type="ECO:0000313" key="2">
    <source>
        <dbReference type="EMBL" id="UQF79149.1"/>
    </source>
</evidence>
<gene>
    <name evidence="2" type="ORF">M3I41_05945</name>
</gene>
<evidence type="ECO:0000259" key="1">
    <source>
        <dbReference type="Pfam" id="PF06114"/>
    </source>
</evidence>
<dbReference type="PANTHER" id="PTHR43236">
    <property type="entry name" value="ANTITOXIN HIGA1"/>
    <property type="match status" value="1"/>
</dbReference>
<protein>
    <submittedName>
        <fullName evidence="2">ImmA/IrrE family metallo-endopeptidase</fullName>
    </submittedName>
</protein>
<dbReference type="Proteomes" id="UP000830236">
    <property type="component" value="Chromosome"/>
</dbReference>
<reference evidence="2" key="1">
    <citation type="submission" date="2022-05" db="EMBL/GenBank/DDBJ databases">
        <title>Using nanopore sequencing to obtain complete genomes from saliva samples.</title>
        <authorList>
            <person name="Baker J.L."/>
        </authorList>
    </citation>
    <scope>NUCLEOTIDE SEQUENCE</scope>
    <source>
        <strain evidence="2">JCVI-JB-Ag32</strain>
    </source>
</reference>
<dbReference type="AlphaFoldDB" id="A0A9E7AIB9"/>
<name>A0A9E7AIB9_9ACTO</name>